<dbReference type="InterPro" id="IPR014922">
    <property type="entry name" value="YdhG-like"/>
</dbReference>
<evidence type="ECO:0000259" key="1">
    <source>
        <dbReference type="Pfam" id="PF08818"/>
    </source>
</evidence>
<accession>A0A291GNP9</accession>
<protein>
    <recommendedName>
        <fullName evidence="1">YdhG-like domain-containing protein</fullName>
    </recommendedName>
</protein>
<proteinExistence type="predicted"/>
<dbReference type="Proteomes" id="UP000218165">
    <property type="component" value="Chromosome"/>
</dbReference>
<dbReference type="Gene3D" id="3.90.1150.200">
    <property type="match status" value="1"/>
</dbReference>
<gene>
    <name evidence="2" type="ORF">CFK38_10215</name>
</gene>
<keyword evidence="3" id="KW-1185">Reference proteome</keyword>
<sequence>MTAAAKPATIDEYIARLDEPAAARMRELRAVARETVPEADEAMKWGAPAFVHPRGTILFVCSAHRRHANVTFTPSTREAFAEELAAFETGKGSVKLPYVAPVPVPLLRRMITHRLREFEDEGVNWM</sequence>
<reference evidence="3" key="1">
    <citation type="submission" date="2017-09" db="EMBL/GenBank/DDBJ databases">
        <title>Brachybacterium sp. VM2412.</title>
        <authorList>
            <person name="Tak E.J."/>
            <person name="Bae J.-W."/>
        </authorList>
    </citation>
    <scope>NUCLEOTIDE SEQUENCE [LARGE SCALE GENOMIC DNA]</scope>
    <source>
        <strain evidence="3">VM2412</strain>
    </source>
</reference>
<evidence type="ECO:0000313" key="2">
    <source>
        <dbReference type="EMBL" id="ATG51855.1"/>
    </source>
</evidence>
<dbReference type="RefSeq" id="WP_096802974.1">
    <property type="nucleotide sequence ID" value="NZ_CP023563.1"/>
</dbReference>
<dbReference type="AlphaFoldDB" id="A0A291GNP9"/>
<dbReference type="Pfam" id="PF08818">
    <property type="entry name" value="DUF1801"/>
    <property type="match status" value="1"/>
</dbReference>
<evidence type="ECO:0000313" key="3">
    <source>
        <dbReference type="Proteomes" id="UP000218165"/>
    </source>
</evidence>
<organism evidence="2 3">
    <name type="scientific">Brachybacterium vulturis</name>
    <dbReference type="NCBI Taxonomy" id="2017484"/>
    <lineage>
        <taxon>Bacteria</taxon>
        <taxon>Bacillati</taxon>
        <taxon>Actinomycetota</taxon>
        <taxon>Actinomycetes</taxon>
        <taxon>Micrococcales</taxon>
        <taxon>Dermabacteraceae</taxon>
        <taxon>Brachybacterium</taxon>
    </lineage>
</organism>
<name>A0A291GNP9_9MICO</name>
<dbReference type="KEGG" id="brz:CFK38_10215"/>
<dbReference type="EMBL" id="CP023563">
    <property type="protein sequence ID" value="ATG51855.1"/>
    <property type="molecule type" value="Genomic_DNA"/>
</dbReference>
<dbReference type="SUPFAM" id="SSF159888">
    <property type="entry name" value="YdhG-like"/>
    <property type="match status" value="1"/>
</dbReference>
<feature type="domain" description="YdhG-like" evidence="1">
    <location>
        <begin position="23"/>
        <end position="114"/>
    </location>
</feature>
<dbReference type="OrthoDB" id="3236524at2"/>